<keyword evidence="1" id="KW-0808">Transferase</keyword>
<dbReference type="RefSeq" id="WP_192029384.1">
    <property type="nucleotide sequence ID" value="NZ_JACYTR010000015.1"/>
</dbReference>
<evidence type="ECO:0000256" key="4">
    <source>
        <dbReference type="ARBA" id="ARBA00022840"/>
    </source>
</evidence>
<feature type="binding site" evidence="5">
    <location>
        <position position="107"/>
    </location>
    <ligand>
        <name>ATP</name>
        <dbReference type="ChEBI" id="CHEBI:30616"/>
    </ligand>
</feature>
<dbReference type="PROSITE" id="PS00107">
    <property type="entry name" value="PROTEIN_KINASE_ATP"/>
    <property type="match status" value="1"/>
</dbReference>
<keyword evidence="4 5" id="KW-0067">ATP-binding</keyword>
<dbReference type="InterPro" id="IPR000719">
    <property type="entry name" value="Prot_kinase_dom"/>
</dbReference>
<organism evidence="8 9">
    <name type="scientific">Pseudomarimonas arenosa</name>
    <dbReference type="NCBI Taxonomy" id="2774145"/>
    <lineage>
        <taxon>Bacteria</taxon>
        <taxon>Pseudomonadati</taxon>
        <taxon>Pseudomonadota</taxon>
        <taxon>Gammaproteobacteria</taxon>
        <taxon>Lysobacterales</taxon>
        <taxon>Lysobacteraceae</taxon>
        <taxon>Pseudomarimonas</taxon>
    </lineage>
</organism>
<keyword evidence="8" id="KW-0723">Serine/threonine-protein kinase</keyword>
<proteinExistence type="predicted"/>
<dbReference type="EMBL" id="JACYTR010000015">
    <property type="protein sequence ID" value="MBD8525964.1"/>
    <property type="molecule type" value="Genomic_DNA"/>
</dbReference>
<evidence type="ECO:0000256" key="5">
    <source>
        <dbReference type="PROSITE-ProRule" id="PRU10141"/>
    </source>
</evidence>
<keyword evidence="3 8" id="KW-0418">Kinase</keyword>
<gene>
    <name evidence="8" type="ORF">IFO71_09425</name>
</gene>
<comment type="caution">
    <text evidence="8">The sequence shown here is derived from an EMBL/GenBank/DDBJ whole genome shotgun (WGS) entry which is preliminary data.</text>
</comment>
<evidence type="ECO:0000256" key="2">
    <source>
        <dbReference type="ARBA" id="ARBA00022741"/>
    </source>
</evidence>
<feature type="domain" description="Protein kinase" evidence="7">
    <location>
        <begin position="76"/>
        <end position="363"/>
    </location>
</feature>
<dbReference type="InterPro" id="IPR017441">
    <property type="entry name" value="Protein_kinase_ATP_BS"/>
</dbReference>
<dbReference type="GO" id="GO:0005524">
    <property type="term" value="F:ATP binding"/>
    <property type="evidence" value="ECO:0007669"/>
    <property type="project" value="UniProtKB-UniRule"/>
</dbReference>
<evidence type="ECO:0000259" key="7">
    <source>
        <dbReference type="PROSITE" id="PS50011"/>
    </source>
</evidence>
<dbReference type="GO" id="GO:0004674">
    <property type="term" value="F:protein serine/threonine kinase activity"/>
    <property type="evidence" value="ECO:0007669"/>
    <property type="project" value="UniProtKB-KW"/>
</dbReference>
<dbReference type="InterPro" id="IPR011009">
    <property type="entry name" value="Kinase-like_dom_sf"/>
</dbReference>
<dbReference type="PANTHER" id="PTHR43289:SF34">
    <property type="entry name" value="SERINE_THREONINE-PROTEIN KINASE YBDM-RELATED"/>
    <property type="match status" value="1"/>
</dbReference>
<evidence type="ECO:0000313" key="8">
    <source>
        <dbReference type="EMBL" id="MBD8525964.1"/>
    </source>
</evidence>
<dbReference type="SUPFAM" id="SSF48452">
    <property type="entry name" value="TPR-like"/>
    <property type="match status" value="1"/>
</dbReference>
<dbReference type="Gene3D" id="1.25.40.10">
    <property type="entry name" value="Tetratricopeptide repeat domain"/>
    <property type="match status" value="1"/>
</dbReference>
<dbReference type="Gene3D" id="1.10.510.10">
    <property type="entry name" value="Transferase(Phosphotransferase) domain 1"/>
    <property type="match status" value="1"/>
</dbReference>
<feature type="coiled-coil region" evidence="6">
    <location>
        <begin position="29"/>
        <end position="59"/>
    </location>
</feature>
<evidence type="ECO:0000256" key="6">
    <source>
        <dbReference type="SAM" id="Coils"/>
    </source>
</evidence>
<keyword evidence="6" id="KW-0175">Coiled coil</keyword>
<dbReference type="CDD" id="cd14014">
    <property type="entry name" value="STKc_PknB_like"/>
    <property type="match status" value="1"/>
</dbReference>
<dbReference type="SUPFAM" id="SSF56112">
    <property type="entry name" value="Protein kinase-like (PK-like)"/>
    <property type="match status" value="1"/>
</dbReference>
<dbReference type="PROSITE" id="PS50011">
    <property type="entry name" value="PROTEIN_KINASE_DOM"/>
    <property type="match status" value="1"/>
</dbReference>
<evidence type="ECO:0000256" key="3">
    <source>
        <dbReference type="ARBA" id="ARBA00022777"/>
    </source>
</evidence>
<sequence>MTSDTDLEQLQSAFEALVALNPDDQGRRLADLENAAPALAAKLRRLIELDAEYEAAEQQRPVSLADSTTLPTLPGYEVLDLVGSGGMGQVYRAIQCNDAQRVVRAVKVLHSERSPDQLRERFEAECKVLSELDHPNIARYIASGFSEKGAPYVVMEFVDGEPIDRWCDARGKTLAQRVALVRQLLAALQHAHQRLIVHRDIKPNNVLVDASGKLFLVDFGIAKRLADASSASATVTSDRFLSLLSAAPEQLSGKAASTATDVYAVGLLLFRLLSGNDPFTDSDDASPVRYQQRVLDAPAPSMASRVKESDTMLATSRRFASVADWRRALRGDLGRVVLRCLRKSPEERYADAGSLDRDLRAVLEGWPISERESEPVYRLRKFVGRHRPGVALAGLAALLLAGLWWNAELQRARALHERDRAEAATRVLTQSFAAANPLGVSGGDARVSHVLDASREQLHPLREEQPELFATLSATLAEVELSAGRPSEALQLTRDALGAVDETASDEWVRRLRQLKARAQLEAGELTDLQAELDVLPRSSVRDRVEHSILLGRFAYLQSDLDAAVGHLQIANSLSSQLADDDALKFEARIFLAQALRLNEQPAQAIEVLDNTLASLSHRFAVDHPRIVLTQLRRIELQRGFAPADRLLQEVNALTPRLETVFGTRSAPYARLLGLRAQIQRQAGEHVASLSSYRAAWQAWSAATAPGHPNSLRALFNLAFISSRLEQPPETVDALYLRLMDDAKAGIEQDSSIHNYWRVSYLEFLVDQQKCTSALRVAGAELVAQPHTAFNPPTLKLLSDVVDKLTRRCDCPAATSTAASEATASSLAADPERCAALPRLSALAKAEALAASGNH</sequence>
<keyword evidence="2 5" id="KW-0547">Nucleotide-binding</keyword>
<reference evidence="8 9" key="1">
    <citation type="submission" date="2020-09" db="EMBL/GenBank/DDBJ databases">
        <title>Pseudoxanthomonas sp. CAU 1598 isolated from sand of Yaerae Beach.</title>
        <authorList>
            <person name="Kim W."/>
        </authorList>
    </citation>
    <scope>NUCLEOTIDE SEQUENCE [LARGE SCALE GENOMIC DNA]</scope>
    <source>
        <strain evidence="8 9">CAU 1598</strain>
    </source>
</reference>
<evidence type="ECO:0000313" key="9">
    <source>
        <dbReference type="Proteomes" id="UP000613768"/>
    </source>
</evidence>
<dbReference type="Pfam" id="PF00069">
    <property type="entry name" value="Pkinase"/>
    <property type="match status" value="1"/>
</dbReference>
<keyword evidence="9" id="KW-1185">Reference proteome</keyword>
<dbReference type="InterPro" id="IPR011990">
    <property type="entry name" value="TPR-like_helical_dom_sf"/>
</dbReference>
<dbReference type="Gene3D" id="3.30.200.20">
    <property type="entry name" value="Phosphorylase Kinase, domain 1"/>
    <property type="match status" value="1"/>
</dbReference>
<accession>A0AAW3ZKC5</accession>
<dbReference type="AlphaFoldDB" id="A0AAW3ZKC5"/>
<dbReference type="InterPro" id="IPR008271">
    <property type="entry name" value="Ser/Thr_kinase_AS"/>
</dbReference>
<dbReference type="PROSITE" id="PS00108">
    <property type="entry name" value="PROTEIN_KINASE_ST"/>
    <property type="match status" value="1"/>
</dbReference>
<dbReference type="Proteomes" id="UP000613768">
    <property type="component" value="Unassembled WGS sequence"/>
</dbReference>
<evidence type="ECO:0000256" key="1">
    <source>
        <dbReference type="ARBA" id="ARBA00022679"/>
    </source>
</evidence>
<dbReference type="PANTHER" id="PTHR43289">
    <property type="entry name" value="MITOGEN-ACTIVATED PROTEIN KINASE KINASE KINASE 20-RELATED"/>
    <property type="match status" value="1"/>
</dbReference>
<name>A0AAW3ZKC5_9GAMM</name>
<dbReference type="SMART" id="SM00220">
    <property type="entry name" value="S_TKc"/>
    <property type="match status" value="1"/>
</dbReference>
<protein>
    <submittedName>
        <fullName evidence="8">Serine/threonine protein kinase</fullName>
    </submittedName>
</protein>